<dbReference type="STRING" id="547559.Nmag_2228"/>
<dbReference type="EMBL" id="AOHS01000032">
    <property type="protein sequence ID" value="ELY30131.1"/>
    <property type="molecule type" value="Genomic_DNA"/>
</dbReference>
<reference evidence="8" key="1">
    <citation type="submission" date="2010-02" db="EMBL/GenBank/DDBJ databases">
        <title>Complete sequence of chromosome of Natrialba magadii ATCC 43099.</title>
        <authorList>
            <consortium name="US DOE Joint Genome Institute"/>
            <person name="Lucas S."/>
            <person name="Copeland A."/>
            <person name="Lapidus A."/>
            <person name="Cheng J.-F."/>
            <person name="Bruce D."/>
            <person name="Goodwin L."/>
            <person name="Pitluck S."/>
            <person name="Davenport K."/>
            <person name="Saunders E."/>
            <person name="Detter J.C."/>
            <person name="Han C."/>
            <person name="Tapia R."/>
            <person name="Land M."/>
            <person name="Hauser L."/>
            <person name="Kyrpides N."/>
            <person name="Mikhailova N."/>
            <person name="De Castro R.E."/>
            <person name="Maupin-Furlow J.A."/>
            <person name="Woyke T."/>
        </authorList>
    </citation>
    <scope>NUCLEOTIDE SEQUENCE [LARGE SCALE GENOMIC DNA]</scope>
    <source>
        <strain evidence="8">ATCC 43099 / DSM 3394 / CCM 3739 / CIP 104546 / IAM 13178 / JCM 8861 / NBRC 102185 / NCIMB 2190 / MS3</strain>
    </source>
</reference>
<dbReference type="SMART" id="SM00382">
    <property type="entry name" value="AAA"/>
    <property type="match status" value="1"/>
</dbReference>
<evidence type="ECO:0000256" key="3">
    <source>
        <dbReference type="ARBA" id="ARBA00022741"/>
    </source>
</evidence>
<keyword evidence="8" id="KW-1185">Reference proteome</keyword>
<dbReference type="Proteomes" id="UP000011543">
    <property type="component" value="Unassembled WGS sequence"/>
</dbReference>
<evidence type="ECO:0000256" key="4">
    <source>
        <dbReference type="ARBA" id="ARBA00022840"/>
    </source>
</evidence>
<evidence type="ECO:0000313" key="7">
    <source>
        <dbReference type="EMBL" id="ELY30131.1"/>
    </source>
</evidence>
<dbReference type="InterPro" id="IPR027417">
    <property type="entry name" value="P-loop_NTPase"/>
</dbReference>
<evidence type="ECO:0000313" key="8">
    <source>
        <dbReference type="Proteomes" id="UP000001879"/>
    </source>
</evidence>
<dbReference type="RefSeq" id="WP_004267240.1">
    <property type="nucleotide sequence ID" value="NC_013922.1"/>
</dbReference>
<comment type="similarity">
    <text evidence="1">Belongs to the ABC transporter superfamily.</text>
</comment>
<evidence type="ECO:0000256" key="1">
    <source>
        <dbReference type="ARBA" id="ARBA00005417"/>
    </source>
</evidence>
<dbReference type="EMBL" id="CP001932">
    <property type="protein sequence ID" value="ADD05793.1"/>
    <property type="molecule type" value="Genomic_DNA"/>
</dbReference>
<sequence length="310" mass="32753">MTALTTTDLTKQYESTTALDGLSLTVDTGTVFGLLGPNGSGKSTLIGLLLDFVRPDSGATTVLGYDSRADPVEIRRRTGVLPEGFTVCPHLSGREHLEFSVAMHESDDDPTALLERVGLADAADKRADSYSTGMTQRLGLAMALVGEPELLILDEPSSGLDPNGVRLLREIIRAENDRGATVFFSSHVLSQVEAVCDEVAIVNEGHLVADGSIDELRTAHAAGISLTVETEVEPHAEALEAVESLETVESVSTAGETLTCALVESTARTAVLTTLDDHGVEIVDFESEAATLEDVFARVAVGTERSDGTD</sequence>
<dbReference type="PANTHER" id="PTHR43335:SF4">
    <property type="entry name" value="ABC TRANSPORTER, ATP-BINDING PROTEIN"/>
    <property type="match status" value="1"/>
</dbReference>
<dbReference type="GO" id="GO:0016887">
    <property type="term" value="F:ATP hydrolysis activity"/>
    <property type="evidence" value="ECO:0007669"/>
    <property type="project" value="InterPro"/>
</dbReference>
<proteinExistence type="inferred from homology"/>
<name>D3SWR1_NATMM</name>
<dbReference type="Gene3D" id="3.40.50.300">
    <property type="entry name" value="P-loop containing nucleotide triphosphate hydrolases"/>
    <property type="match status" value="1"/>
</dbReference>
<keyword evidence="4 6" id="KW-0067">ATP-binding</keyword>
<evidence type="ECO:0000313" key="6">
    <source>
        <dbReference type="EMBL" id="ADD05793.1"/>
    </source>
</evidence>
<dbReference type="PaxDb" id="547559-Nmag_2228"/>
<dbReference type="KEGG" id="nmg:Nmag_2228"/>
<dbReference type="PATRIC" id="fig|547559.17.peg.1825"/>
<dbReference type="InterPro" id="IPR003439">
    <property type="entry name" value="ABC_transporter-like_ATP-bd"/>
</dbReference>
<reference evidence="6" key="4">
    <citation type="submission" date="2016-09" db="EMBL/GenBank/DDBJ databases">
        <authorList>
            <person name="Pfeiffer F."/>
        </authorList>
    </citation>
    <scope>NUCLEOTIDE SEQUENCE</scope>
    <source>
        <strain evidence="6">ATCC 43099</strain>
    </source>
</reference>
<dbReference type="Pfam" id="PF13732">
    <property type="entry name" value="DrrA1-3_C"/>
    <property type="match status" value="1"/>
</dbReference>
<dbReference type="eggNOG" id="arCOG00194">
    <property type="taxonomic scope" value="Archaea"/>
</dbReference>
<dbReference type="InterPro" id="IPR025302">
    <property type="entry name" value="DrrA1/2-like_C"/>
</dbReference>
<dbReference type="InterPro" id="IPR003593">
    <property type="entry name" value="AAA+_ATPase"/>
</dbReference>
<dbReference type="Pfam" id="PF00005">
    <property type="entry name" value="ABC_tran"/>
    <property type="match status" value="1"/>
</dbReference>
<dbReference type="AlphaFoldDB" id="D3SWR1"/>
<dbReference type="SUPFAM" id="SSF52540">
    <property type="entry name" value="P-loop containing nucleoside triphosphate hydrolases"/>
    <property type="match status" value="1"/>
</dbReference>
<dbReference type="Proteomes" id="UP000001879">
    <property type="component" value="Chromosome"/>
</dbReference>
<dbReference type="GeneID" id="8825077"/>
<dbReference type="HOGENOM" id="CLU_000604_1_2_2"/>
<reference evidence="7 9" key="3">
    <citation type="journal article" date="2014" name="PLoS Genet.">
        <title>Phylogenetically driven sequencing of extremely halophilic archaea reveals strategies for static and dynamic osmo-response.</title>
        <authorList>
            <person name="Becker E.A."/>
            <person name="Seitzer P.M."/>
            <person name="Tritt A."/>
            <person name="Larsen D."/>
            <person name="Krusor M."/>
            <person name="Yao A.I."/>
            <person name="Wu D."/>
            <person name="Madern D."/>
            <person name="Eisen J.A."/>
            <person name="Darling A.E."/>
            <person name="Facciotti M.T."/>
        </authorList>
    </citation>
    <scope>NUCLEOTIDE SEQUENCE [LARGE SCALE GENOMIC DNA]</scope>
    <source>
        <strain evidence="9">ATCC 43099 / DSM 3394 / CCM 3739 / CIP 104546 / IAM 13178 / JCM 8861 / NBRC 102185 / NCIMB 2190 / MS3</strain>
        <strain evidence="7">MS-3</strain>
    </source>
</reference>
<dbReference type="PROSITE" id="PS50893">
    <property type="entry name" value="ABC_TRANSPORTER_2"/>
    <property type="match status" value="1"/>
</dbReference>
<organism evidence="6 8">
    <name type="scientific">Natrialba magadii (strain ATCC 43099 / DSM 3394 / CCM 3739 / CIP 104546 / IAM 13178 / JCM 8861 / NBRC 102185 / NCIMB 2190 / MS3)</name>
    <name type="common">Natronobacterium magadii</name>
    <dbReference type="NCBI Taxonomy" id="547559"/>
    <lineage>
        <taxon>Archaea</taxon>
        <taxon>Methanobacteriati</taxon>
        <taxon>Methanobacteriota</taxon>
        <taxon>Stenosarchaea group</taxon>
        <taxon>Halobacteria</taxon>
        <taxon>Halobacteriales</taxon>
        <taxon>Natrialbaceae</taxon>
        <taxon>Natrialba</taxon>
    </lineage>
</organism>
<dbReference type="OrthoDB" id="87732at2157"/>
<keyword evidence="2" id="KW-0813">Transport</keyword>
<protein>
    <submittedName>
        <fullName evidence="7">ABC transporter</fullName>
    </submittedName>
    <submittedName>
        <fullName evidence="6">ABC-type transport system ATP-binding protein</fullName>
    </submittedName>
</protein>
<dbReference type="GO" id="GO:0005524">
    <property type="term" value="F:ATP binding"/>
    <property type="evidence" value="ECO:0007669"/>
    <property type="project" value="UniProtKB-KW"/>
</dbReference>
<dbReference type="PANTHER" id="PTHR43335">
    <property type="entry name" value="ABC TRANSPORTER, ATP-BINDING PROTEIN"/>
    <property type="match status" value="1"/>
</dbReference>
<evidence type="ECO:0000313" key="9">
    <source>
        <dbReference type="Proteomes" id="UP000011543"/>
    </source>
</evidence>
<gene>
    <name evidence="6" type="ordered locus">Nmag_2228</name>
    <name evidence="7" type="ORF">C500_09264</name>
</gene>
<evidence type="ECO:0000256" key="2">
    <source>
        <dbReference type="ARBA" id="ARBA00022448"/>
    </source>
</evidence>
<evidence type="ECO:0000259" key="5">
    <source>
        <dbReference type="PROSITE" id="PS50893"/>
    </source>
</evidence>
<reference evidence="6 8" key="2">
    <citation type="journal article" date="2012" name="BMC Genomics">
        <title>A comparative genomics perspective on the genetic content of the alkaliphilic haloarchaeon Natrialba magadii ATCC 43099T.</title>
        <authorList>
            <person name="Siddaramappa S."/>
            <person name="Challacombe J.F."/>
            <person name="Decastro R.E."/>
            <person name="Pfeiffer F."/>
            <person name="Sastre D.E."/>
            <person name="Gimenez M.I."/>
            <person name="Paggi R.A."/>
            <person name="Detter J.C."/>
            <person name="Davenport K.W."/>
            <person name="Goodwin L.A."/>
            <person name="Kyrpides N."/>
            <person name="Tapia R."/>
            <person name="Pitluck S."/>
            <person name="Lucas S."/>
            <person name="Woyke T."/>
            <person name="Maupin-Furlow J.A."/>
        </authorList>
    </citation>
    <scope>NUCLEOTIDE SEQUENCE [LARGE SCALE GENOMIC DNA]</scope>
    <source>
        <strain evidence="6">ATCC 43099</strain>
        <strain evidence="8">ATCC 43099 / DSM 3394 / CCM 3739 / CIP 104546 / IAM 13178 / JCM 8861 / NBRC 102185 / NCIMB 2190 / MS3</strain>
    </source>
</reference>
<keyword evidence="3" id="KW-0547">Nucleotide-binding</keyword>
<feature type="domain" description="ABC transporter" evidence="5">
    <location>
        <begin position="4"/>
        <end position="229"/>
    </location>
</feature>
<accession>D3SWR1</accession>